<feature type="signal peptide" evidence="1">
    <location>
        <begin position="1"/>
        <end position="23"/>
    </location>
</feature>
<dbReference type="InterPro" id="IPR012338">
    <property type="entry name" value="Beta-lactam/transpept-like"/>
</dbReference>
<comment type="caution">
    <text evidence="4">The sequence shown here is derived from an EMBL/GenBank/DDBJ whole genome shotgun (WGS) entry which is preliminary data.</text>
</comment>
<accession>A0ABT4SHL7</accession>
<evidence type="ECO:0000259" key="3">
    <source>
        <dbReference type="Pfam" id="PF05223"/>
    </source>
</evidence>
<feature type="domain" description="Penicillin-binding protein transpeptidase" evidence="2">
    <location>
        <begin position="238"/>
        <end position="506"/>
    </location>
</feature>
<evidence type="ECO:0000259" key="2">
    <source>
        <dbReference type="Pfam" id="PF00905"/>
    </source>
</evidence>
<dbReference type="Proteomes" id="UP001144036">
    <property type="component" value="Unassembled WGS sequence"/>
</dbReference>
<feature type="domain" description="NTF2-like N-terminal transpeptidase" evidence="3">
    <location>
        <begin position="34"/>
        <end position="143"/>
    </location>
</feature>
<gene>
    <name evidence="4" type="ORF">OUY22_23950</name>
</gene>
<dbReference type="Pfam" id="PF05223">
    <property type="entry name" value="MecA_N"/>
    <property type="match status" value="1"/>
</dbReference>
<keyword evidence="1" id="KW-0732">Signal</keyword>
<name>A0ABT4SHL7_9ACTN</name>
<evidence type="ECO:0000313" key="4">
    <source>
        <dbReference type="EMBL" id="MDA0636480.1"/>
    </source>
</evidence>
<dbReference type="Pfam" id="PF00905">
    <property type="entry name" value="Transpeptidase"/>
    <property type="match status" value="1"/>
</dbReference>
<dbReference type="EMBL" id="JAPNNL010000108">
    <property type="protein sequence ID" value="MDA0636480.1"/>
    <property type="molecule type" value="Genomic_DNA"/>
</dbReference>
<feature type="chain" id="PRO_5046704310" evidence="1">
    <location>
        <begin position="24"/>
        <end position="512"/>
    </location>
</feature>
<dbReference type="PANTHER" id="PTHR30627:SF24">
    <property type="entry name" value="PENICILLIN-BINDING PROTEIN 4B"/>
    <property type="match status" value="1"/>
</dbReference>
<evidence type="ECO:0000256" key="1">
    <source>
        <dbReference type="SAM" id="SignalP"/>
    </source>
</evidence>
<protein>
    <submittedName>
        <fullName evidence="4">Penicillin-binding transpeptidase domain-containing protein</fullName>
    </submittedName>
</protein>
<dbReference type="InterPro" id="IPR007887">
    <property type="entry name" value="MecA_N"/>
</dbReference>
<sequence>MRQRRLIVVVGAVLAVSAAVAFAGWAAARGVEGSPAETSAAYFQAWEDSDVVAMSRLVDRPPADFRAWHDAMTGELGVERLRLEPGRVRVTGEETAEVPFSGVRELEELGEWPFAGTLRLAVREREWKVLWQPETLHPLLKDGGTIQLVELFASPSEPLTREGDKIPHRSYADAHLLPLRDDREVAEPVGRVLVAKAPGRPDQELLRDVPEEKGQRTTLSRAVQAAAARALDARADAAIVAIDPRSGEILAVADRLRDSYSAFKDTFPPGSAFKVITAAALLGSGLRADDQVPCPGTYTVPGHSGFRNDGEVERGVVSFTDAFAHSCNTTFIEQALSRLDPTDLSETAARWGFGRSLPTGADGFCGKIQDSDDPDQRAIDAIGQGTVAASPLCMAAAAAAVQNGTWRPPRLVSERAARLLDGPAPEPVELDPEVVAALRTMMRAVVDHGTAAGAGLPADLHGKTGTAETADGEPHAWFIGYRGDLAFCVFVRHGGSSVSAALPIASRFLNGL</sequence>
<organism evidence="4 5">
    <name type="scientific">Nonomuraea corallina</name>
    <dbReference type="NCBI Taxonomy" id="2989783"/>
    <lineage>
        <taxon>Bacteria</taxon>
        <taxon>Bacillati</taxon>
        <taxon>Actinomycetota</taxon>
        <taxon>Actinomycetes</taxon>
        <taxon>Streptosporangiales</taxon>
        <taxon>Streptosporangiaceae</taxon>
        <taxon>Nonomuraea</taxon>
    </lineage>
</organism>
<dbReference type="Gene3D" id="3.40.710.10">
    <property type="entry name" value="DD-peptidase/beta-lactamase superfamily"/>
    <property type="match status" value="1"/>
</dbReference>
<reference evidence="4" key="1">
    <citation type="submission" date="2022-11" db="EMBL/GenBank/DDBJ databases">
        <title>Nonomuraea corallina sp. nov., a new species of the genus Nonomuraea isolated from sea side sediment in Thai sea.</title>
        <authorList>
            <person name="Ngamcharungchit C."/>
            <person name="Matsumoto A."/>
            <person name="Suriyachadkun C."/>
            <person name="Panbangred W."/>
            <person name="Inahashi Y."/>
            <person name="Intra B."/>
        </authorList>
    </citation>
    <scope>NUCLEOTIDE SEQUENCE</scope>
    <source>
        <strain evidence="4">MCN248</strain>
    </source>
</reference>
<dbReference type="RefSeq" id="WP_270157361.1">
    <property type="nucleotide sequence ID" value="NZ_JAPNNL010000108.1"/>
</dbReference>
<proteinExistence type="predicted"/>
<dbReference type="PANTHER" id="PTHR30627">
    <property type="entry name" value="PEPTIDOGLYCAN D,D-TRANSPEPTIDASE"/>
    <property type="match status" value="1"/>
</dbReference>
<keyword evidence="5" id="KW-1185">Reference proteome</keyword>
<dbReference type="SUPFAM" id="SSF56601">
    <property type="entry name" value="beta-lactamase/transpeptidase-like"/>
    <property type="match status" value="1"/>
</dbReference>
<dbReference type="InterPro" id="IPR001460">
    <property type="entry name" value="PCN-bd_Tpept"/>
</dbReference>
<dbReference type="InterPro" id="IPR050515">
    <property type="entry name" value="Beta-lactam/transpept"/>
</dbReference>
<evidence type="ECO:0000313" key="5">
    <source>
        <dbReference type="Proteomes" id="UP001144036"/>
    </source>
</evidence>